<keyword evidence="1" id="KW-0132">Cell division</keyword>
<dbReference type="Pfam" id="PF00134">
    <property type="entry name" value="Cyclin_N"/>
    <property type="match status" value="1"/>
</dbReference>
<dbReference type="InterPro" id="IPR039361">
    <property type="entry name" value="Cyclin"/>
</dbReference>
<name>A0A1I7YZA3_9BILA</name>
<feature type="compositionally biased region" description="Polar residues" evidence="5">
    <location>
        <begin position="15"/>
        <end position="26"/>
    </location>
</feature>
<feature type="domain" description="Cyclin-like" evidence="6">
    <location>
        <begin position="184"/>
        <end position="269"/>
    </location>
</feature>
<dbReference type="PANTHER" id="PTHR10177">
    <property type="entry name" value="CYCLINS"/>
    <property type="match status" value="1"/>
</dbReference>
<evidence type="ECO:0000313" key="7">
    <source>
        <dbReference type="Proteomes" id="UP000095287"/>
    </source>
</evidence>
<dbReference type="InterPro" id="IPR006671">
    <property type="entry name" value="Cyclin_N"/>
</dbReference>
<dbReference type="GO" id="GO:0051301">
    <property type="term" value="P:cell division"/>
    <property type="evidence" value="ECO:0007669"/>
    <property type="project" value="UniProtKB-KW"/>
</dbReference>
<proteinExistence type="inferred from homology"/>
<feature type="region of interest" description="Disordered" evidence="5">
    <location>
        <begin position="1"/>
        <end position="112"/>
    </location>
</feature>
<feature type="compositionally biased region" description="Basic and acidic residues" evidence="5">
    <location>
        <begin position="96"/>
        <end position="107"/>
    </location>
</feature>
<keyword evidence="3" id="KW-0131">Cell cycle</keyword>
<evidence type="ECO:0000256" key="1">
    <source>
        <dbReference type="ARBA" id="ARBA00022618"/>
    </source>
</evidence>
<dbReference type="SUPFAM" id="SSF47954">
    <property type="entry name" value="Cyclin-like"/>
    <property type="match status" value="1"/>
</dbReference>
<protein>
    <submittedName>
        <fullName evidence="8">CYCLIN domain-containing protein</fullName>
    </submittedName>
</protein>
<dbReference type="InterPro" id="IPR013763">
    <property type="entry name" value="Cyclin-like_dom"/>
</dbReference>
<evidence type="ECO:0000259" key="6">
    <source>
        <dbReference type="SMART" id="SM00385"/>
    </source>
</evidence>
<evidence type="ECO:0000256" key="3">
    <source>
        <dbReference type="ARBA" id="ARBA00023306"/>
    </source>
</evidence>
<dbReference type="SMART" id="SM00385">
    <property type="entry name" value="CYCLIN"/>
    <property type="match status" value="1"/>
</dbReference>
<keyword evidence="7" id="KW-1185">Reference proteome</keyword>
<evidence type="ECO:0000313" key="8">
    <source>
        <dbReference type="WBParaSite" id="L893_g21339.t3"/>
    </source>
</evidence>
<dbReference type="Proteomes" id="UP000095287">
    <property type="component" value="Unplaced"/>
</dbReference>
<organism evidence="7 8">
    <name type="scientific">Steinernema glaseri</name>
    <dbReference type="NCBI Taxonomy" id="37863"/>
    <lineage>
        <taxon>Eukaryota</taxon>
        <taxon>Metazoa</taxon>
        <taxon>Ecdysozoa</taxon>
        <taxon>Nematoda</taxon>
        <taxon>Chromadorea</taxon>
        <taxon>Rhabditida</taxon>
        <taxon>Tylenchina</taxon>
        <taxon>Panagrolaimomorpha</taxon>
        <taxon>Strongyloidoidea</taxon>
        <taxon>Steinernematidae</taxon>
        <taxon>Steinernema</taxon>
    </lineage>
</organism>
<dbReference type="FunFam" id="1.10.472.10:FF:000001">
    <property type="entry name" value="G2/mitotic-specific cyclin"/>
    <property type="match status" value="1"/>
</dbReference>
<dbReference type="AlphaFoldDB" id="A0A1I7YZA3"/>
<dbReference type="Gene3D" id="1.10.472.10">
    <property type="entry name" value="Cyclin-like"/>
    <property type="match status" value="2"/>
</dbReference>
<evidence type="ECO:0000256" key="5">
    <source>
        <dbReference type="SAM" id="MobiDB-lite"/>
    </source>
</evidence>
<reference evidence="8" key="1">
    <citation type="submission" date="2016-11" db="UniProtKB">
        <authorList>
            <consortium name="WormBaseParasite"/>
        </authorList>
    </citation>
    <scope>IDENTIFICATION</scope>
</reference>
<comment type="similarity">
    <text evidence="4">Belongs to the cyclin family.</text>
</comment>
<dbReference type="WBParaSite" id="L893_g21339.t3">
    <property type="protein sequence ID" value="L893_g21339.t3"/>
    <property type="gene ID" value="L893_g21339"/>
</dbReference>
<evidence type="ECO:0000256" key="4">
    <source>
        <dbReference type="RuleBase" id="RU000383"/>
    </source>
</evidence>
<feature type="compositionally biased region" description="Basic and acidic residues" evidence="5">
    <location>
        <begin position="1"/>
        <end position="11"/>
    </location>
</feature>
<keyword evidence="2 4" id="KW-0195">Cyclin</keyword>
<dbReference type="InterPro" id="IPR036915">
    <property type="entry name" value="Cyclin-like_sf"/>
</dbReference>
<evidence type="ECO:0000256" key="2">
    <source>
        <dbReference type="ARBA" id="ARBA00023127"/>
    </source>
</evidence>
<sequence>MQPRIAEERNDVCSPPSTSFEGNITMNFGDLPSLDSESTASRASRKRRISTSADARDPKAMKLGEDTDGHVSPPDYTLHADEDMSNHSNGSSDYENENRDPNEERNGDVAPDMCPAFAQFRSDLLQRAARNRPVPPQLNASDLGEEEEVWSIMCRKDELYTRPSRYYFHRHPAITEDMRYLLLDWVMEVCEQEQLHRETFYLVVEYVDRFLSVMQNVPIGHLQRAGATAIYIATKIEEIYPPNLKKVASYTADACTVPQLREYEAIMVQKLEWSLAPITSIHWLAIYFQLLGTRTSIAENGDSPPKKKKAPLTPPTARVPLAPGRLLVRDWTPHKLVLYT</sequence>
<feature type="compositionally biased region" description="Basic and acidic residues" evidence="5">
    <location>
        <begin position="54"/>
        <end position="69"/>
    </location>
</feature>
<accession>A0A1I7YZA3</accession>